<feature type="non-terminal residue" evidence="1">
    <location>
        <position position="1"/>
    </location>
</feature>
<gene>
    <name evidence="1" type="ORF">EV182_005160</name>
</gene>
<name>A0ACC1HCM8_9FUNG</name>
<accession>A0ACC1HCM8</accession>
<comment type="caution">
    <text evidence="1">The sequence shown here is derived from an EMBL/GenBank/DDBJ whole genome shotgun (WGS) entry which is preliminary data.</text>
</comment>
<protein>
    <submittedName>
        <fullName evidence="1">Uncharacterized protein</fullName>
    </submittedName>
</protein>
<evidence type="ECO:0000313" key="2">
    <source>
        <dbReference type="Proteomes" id="UP001145114"/>
    </source>
</evidence>
<organism evidence="1 2">
    <name type="scientific">Spiromyces aspiralis</name>
    <dbReference type="NCBI Taxonomy" id="68401"/>
    <lineage>
        <taxon>Eukaryota</taxon>
        <taxon>Fungi</taxon>
        <taxon>Fungi incertae sedis</taxon>
        <taxon>Zoopagomycota</taxon>
        <taxon>Kickxellomycotina</taxon>
        <taxon>Kickxellomycetes</taxon>
        <taxon>Kickxellales</taxon>
        <taxon>Kickxellaceae</taxon>
        <taxon>Spiromyces</taxon>
    </lineage>
</organism>
<evidence type="ECO:0000313" key="1">
    <source>
        <dbReference type="EMBL" id="KAJ1673473.1"/>
    </source>
</evidence>
<reference evidence="1" key="1">
    <citation type="submission" date="2022-06" db="EMBL/GenBank/DDBJ databases">
        <title>Phylogenomic reconstructions and comparative analyses of Kickxellomycotina fungi.</title>
        <authorList>
            <person name="Reynolds N.K."/>
            <person name="Stajich J.E."/>
            <person name="Barry K."/>
            <person name="Grigoriev I.V."/>
            <person name="Crous P."/>
            <person name="Smith M.E."/>
        </authorList>
    </citation>
    <scope>NUCLEOTIDE SEQUENCE</scope>
    <source>
        <strain evidence="1">RSA 2271</strain>
    </source>
</reference>
<proteinExistence type="predicted"/>
<keyword evidence="2" id="KW-1185">Reference proteome</keyword>
<dbReference type="EMBL" id="JAMZIH010006904">
    <property type="protein sequence ID" value="KAJ1673473.1"/>
    <property type="molecule type" value="Genomic_DNA"/>
</dbReference>
<dbReference type="Proteomes" id="UP001145114">
    <property type="component" value="Unassembled WGS sequence"/>
</dbReference>
<sequence>SIQTDPTMQFTAIEAAKQSSTKPTFDVEPAQPQSPNNMNRSAGSQSIRSEDTENQVFYDAISDEVLQSPGPQSGTNTAVASPPAARSSKELQPASRPSTEAAKSSFFGRIVNTVSNIAHYHHDPNRKSRRASFTQHAKSLRGWFQPSNSNVNN</sequence>